<dbReference type="InterPro" id="IPR050879">
    <property type="entry name" value="Acyltransferase_3"/>
</dbReference>
<accession>A0AAN1J6R0</accession>
<dbReference type="Pfam" id="PF01757">
    <property type="entry name" value="Acyl_transf_3"/>
    <property type="match status" value="1"/>
</dbReference>
<gene>
    <name evidence="4" type="ORF">C2L64_08860</name>
</gene>
<feature type="transmembrane region" description="Helical" evidence="2">
    <location>
        <begin position="55"/>
        <end position="72"/>
    </location>
</feature>
<evidence type="ECO:0000256" key="1">
    <source>
        <dbReference type="SAM" id="MobiDB-lite"/>
    </source>
</evidence>
<feature type="transmembrane region" description="Helical" evidence="2">
    <location>
        <begin position="342"/>
        <end position="367"/>
    </location>
</feature>
<evidence type="ECO:0000256" key="2">
    <source>
        <dbReference type="SAM" id="Phobius"/>
    </source>
</evidence>
<keyword evidence="2" id="KW-1133">Transmembrane helix</keyword>
<reference evidence="4 5" key="1">
    <citation type="submission" date="2018-01" db="EMBL/GenBank/DDBJ databases">
        <title>Species boundaries and ecological features among Paraburkholderia terrae DSMZ17804T, P. hospita DSMZ17164T and P. caribensis DSMZ13236T.</title>
        <authorList>
            <person name="Pratama A.A."/>
        </authorList>
    </citation>
    <scope>NUCLEOTIDE SEQUENCE [LARGE SCALE GENOMIC DNA]</scope>
    <source>
        <strain evidence="4 5">DSM 17164</strain>
    </source>
</reference>
<dbReference type="PANTHER" id="PTHR23028">
    <property type="entry name" value="ACETYLTRANSFERASE"/>
    <property type="match status" value="1"/>
</dbReference>
<evidence type="ECO:0000259" key="3">
    <source>
        <dbReference type="Pfam" id="PF01757"/>
    </source>
</evidence>
<feature type="transmembrane region" description="Helical" evidence="2">
    <location>
        <begin position="271"/>
        <end position="290"/>
    </location>
</feature>
<keyword evidence="4" id="KW-0012">Acyltransferase</keyword>
<evidence type="ECO:0000313" key="5">
    <source>
        <dbReference type="Proteomes" id="UP000236649"/>
    </source>
</evidence>
<dbReference type="AlphaFoldDB" id="A0AAN1J6R0"/>
<dbReference type="KEGG" id="phs:C2L64_08860"/>
<sequence>MKSSGRTTTAVDTHVKHSGHATGHVRGLNGLRALAVVLVFLSHKAHVETVDVGKLGVWIFFLISGFLIIGELHRNRVRIEAGSARREAVMCVFFMKRALRIFPIYYLLLLALTIAHTLFYQRDVDLGLGWHYFFLSDYWIGVVKDGWPGTVSHFWSLAVEQQFYLVAPFLLVLTPASRHRMVCALVVLAGVAGHLAMHAAGASEPLIYACSPLNFAVLALGGLCGMMGRESGLVRAAGRLSTGMAGALGVLVFATQPIWSNWALPFSAAGSAWIDIGLALSLCVLFAWIVNRPSSIVVSALELKPLDYLGTISYGFYLFHNLIPSKLGFAPAWFAWLRAPAWIHTLSALTLQFALAVLLAHLSWHLIEKRLLELKKPFEAAIGRRLPARRLRTQTQPR</sequence>
<feature type="domain" description="Acyltransferase 3" evidence="3">
    <location>
        <begin position="26"/>
        <end position="360"/>
    </location>
</feature>
<dbReference type="EMBL" id="CP026105">
    <property type="protein sequence ID" value="AUT68421.1"/>
    <property type="molecule type" value="Genomic_DNA"/>
</dbReference>
<protein>
    <submittedName>
        <fullName evidence="4">Acyltransferase</fullName>
    </submittedName>
</protein>
<keyword evidence="2" id="KW-0812">Transmembrane</keyword>
<dbReference type="InterPro" id="IPR002656">
    <property type="entry name" value="Acyl_transf_3_dom"/>
</dbReference>
<feature type="transmembrane region" description="Helical" evidence="2">
    <location>
        <begin position="311"/>
        <end position="336"/>
    </location>
</feature>
<dbReference type="Proteomes" id="UP000236649">
    <property type="component" value="Chromosome 1"/>
</dbReference>
<feature type="transmembrane region" description="Helical" evidence="2">
    <location>
        <begin position="154"/>
        <end position="174"/>
    </location>
</feature>
<dbReference type="GeneID" id="55528449"/>
<feature type="transmembrane region" description="Helical" evidence="2">
    <location>
        <begin position="240"/>
        <end position="259"/>
    </location>
</feature>
<keyword evidence="2" id="KW-0472">Membrane</keyword>
<dbReference type="RefSeq" id="WP_090835203.1">
    <property type="nucleotide sequence ID" value="NZ_CADFGJ010000015.1"/>
</dbReference>
<keyword evidence="4" id="KW-0808">Transferase</keyword>
<name>A0AAN1J6R0_9BURK</name>
<dbReference type="GO" id="GO:0016020">
    <property type="term" value="C:membrane"/>
    <property type="evidence" value="ECO:0007669"/>
    <property type="project" value="TreeGrafter"/>
</dbReference>
<feature type="transmembrane region" description="Helical" evidence="2">
    <location>
        <begin position="104"/>
        <end position="121"/>
    </location>
</feature>
<organism evidence="4 5">
    <name type="scientific">Paraburkholderia hospita</name>
    <dbReference type="NCBI Taxonomy" id="169430"/>
    <lineage>
        <taxon>Bacteria</taxon>
        <taxon>Pseudomonadati</taxon>
        <taxon>Pseudomonadota</taxon>
        <taxon>Betaproteobacteria</taxon>
        <taxon>Burkholderiales</taxon>
        <taxon>Burkholderiaceae</taxon>
        <taxon>Paraburkholderia</taxon>
    </lineage>
</organism>
<feature type="transmembrane region" description="Helical" evidence="2">
    <location>
        <begin position="181"/>
        <end position="200"/>
    </location>
</feature>
<evidence type="ECO:0000313" key="4">
    <source>
        <dbReference type="EMBL" id="AUT68421.1"/>
    </source>
</evidence>
<dbReference type="GO" id="GO:0009103">
    <property type="term" value="P:lipopolysaccharide biosynthetic process"/>
    <property type="evidence" value="ECO:0007669"/>
    <property type="project" value="TreeGrafter"/>
</dbReference>
<dbReference type="GO" id="GO:0016747">
    <property type="term" value="F:acyltransferase activity, transferring groups other than amino-acyl groups"/>
    <property type="evidence" value="ECO:0007669"/>
    <property type="project" value="InterPro"/>
</dbReference>
<feature type="region of interest" description="Disordered" evidence="1">
    <location>
        <begin position="1"/>
        <end position="22"/>
    </location>
</feature>
<feature type="transmembrane region" description="Helical" evidence="2">
    <location>
        <begin position="206"/>
        <end position="228"/>
    </location>
</feature>
<proteinExistence type="predicted"/>
<dbReference type="PANTHER" id="PTHR23028:SF53">
    <property type="entry name" value="ACYL_TRANSF_3 DOMAIN-CONTAINING PROTEIN"/>
    <property type="match status" value="1"/>
</dbReference>
<feature type="compositionally biased region" description="Polar residues" evidence="1">
    <location>
        <begin position="1"/>
        <end position="11"/>
    </location>
</feature>